<dbReference type="Proteomes" id="UP001500967">
    <property type="component" value="Unassembled WGS sequence"/>
</dbReference>
<evidence type="ECO:0008006" key="3">
    <source>
        <dbReference type="Google" id="ProtNLM"/>
    </source>
</evidence>
<gene>
    <name evidence="1" type="ORF">GCM10009539_00290</name>
</gene>
<comment type="caution">
    <text evidence="1">The sequence shown here is derived from an EMBL/GenBank/DDBJ whole genome shotgun (WGS) entry which is preliminary data.</text>
</comment>
<dbReference type="EMBL" id="BAAAGX010000001">
    <property type="protein sequence ID" value="GAA0218877.1"/>
    <property type="molecule type" value="Genomic_DNA"/>
</dbReference>
<sequence>MLAGSAALFGLTAVGVGAGRAAAANHPALRAGYRFLDTAMDVHYPAYGELRLPQSYTDEAGFYASAYTADAALAALAYLADGTDASVARAKTIGDSLRYAQEHDPAYRDGRLRESYTVGPYDNKNGVVQANGFVQPDGLVNAGNVFDHSGSVTGDQALAGLALLALARRGLGAAYGTAAVALGDWVVANCSSDSRLGGFRAGVDRAGAALTRTDTAHNAVLAAFFGQLAAFTGAKVWTERRDKATAFVTAMWQGTFYASGSYDGVLAAAFPVTTEAQTVPVLALRSTARTAGLDYVTSALTTTDASASPNSVLTAGQTATGVTFSDWSRQADPDQPIEPGLSRPDPDAVWYAGSAQLAAALLSRGGTGDRTAAFTHLTALVDVQARFVGGRTAGAKPAPTGEGLIAASGPLHTGVAESGYYPYRHVGTTAWFLLAASGRNPYALDRKPPV</sequence>
<organism evidence="1 2">
    <name type="scientific">Cryptosporangium japonicum</name>
    <dbReference type="NCBI Taxonomy" id="80872"/>
    <lineage>
        <taxon>Bacteria</taxon>
        <taxon>Bacillati</taxon>
        <taxon>Actinomycetota</taxon>
        <taxon>Actinomycetes</taxon>
        <taxon>Cryptosporangiales</taxon>
        <taxon>Cryptosporangiaceae</taxon>
        <taxon>Cryptosporangium</taxon>
    </lineage>
</organism>
<protein>
    <recommendedName>
        <fullName evidence="3">Tat pathway signal sequence domain protein</fullName>
    </recommendedName>
</protein>
<evidence type="ECO:0000313" key="2">
    <source>
        <dbReference type="Proteomes" id="UP001500967"/>
    </source>
</evidence>
<evidence type="ECO:0000313" key="1">
    <source>
        <dbReference type="EMBL" id="GAA0218877.1"/>
    </source>
</evidence>
<name>A0ABP3CZA2_9ACTN</name>
<accession>A0ABP3CZA2</accession>
<proteinExistence type="predicted"/>
<keyword evidence="2" id="KW-1185">Reference proteome</keyword>
<reference evidence="2" key="1">
    <citation type="journal article" date="2019" name="Int. J. Syst. Evol. Microbiol.">
        <title>The Global Catalogue of Microorganisms (GCM) 10K type strain sequencing project: providing services to taxonomists for standard genome sequencing and annotation.</title>
        <authorList>
            <consortium name="The Broad Institute Genomics Platform"/>
            <consortium name="The Broad Institute Genome Sequencing Center for Infectious Disease"/>
            <person name="Wu L."/>
            <person name="Ma J."/>
        </authorList>
    </citation>
    <scope>NUCLEOTIDE SEQUENCE [LARGE SCALE GENOMIC DNA]</scope>
    <source>
        <strain evidence="2">JCM 10425</strain>
    </source>
</reference>